<dbReference type="InterPro" id="IPR036271">
    <property type="entry name" value="Tet_transcr_reg_TetR-rel_C_sf"/>
</dbReference>
<dbReference type="PANTHER" id="PTHR30055">
    <property type="entry name" value="HTH-TYPE TRANSCRIPTIONAL REGULATOR RUTR"/>
    <property type="match status" value="1"/>
</dbReference>
<keyword evidence="7" id="KW-1185">Reference proteome</keyword>
<protein>
    <submittedName>
        <fullName evidence="6">TetR/AcrR family transcriptional regulator</fullName>
    </submittedName>
</protein>
<dbReference type="Gene3D" id="1.10.10.60">
    <property type="entry name" value="Homeodomain-like"/>
    <property type="match status" value="1"/>
</dbReference>
<dbReference type="SUPFAM" id="SSF48498">
    <property type="entry name" value="Tetracyclin repressor-like, C-terminal domain"/>
    <property type="match status" value="1"/>
</dbReference>
<dbReference type="Proteomes" id="UP000265768">
    <property type="component" value="Unassembled WGS sequence"/>
</dbReference>
<dbReference type="EMBL" id="QZEY01000011">
    <property type="protein sequence ID" value="RJL27255.1"/>
    <property type="molecule type" value="Genomic_DNA"/>
</dbReference>
<feature type="DNA-binding region" description="H-T-H motif" evidence="4">
    <location>
        <begin position="56"/>
        <end position="75"/>
    </location>
</feature>
<dbReference type="SUPFAM" id="SSF46689">
    <property type="entry name" value="Homeodomain-like"/>
    <property type="match status" value="1"/>
</dbReference>
<evidence type="ECO:0000313" key="6">
    <source>
        <dbReference type="EMBL" id="RJL27255.1"/>
    </source>
</evidence>
<evidence type="ECO:0000256" key="3">
    <source>
        <dbReference type="ARBA" id="ARBA00023163"/>
    </source>
</evidence>
<dbReference type="InterPro" id="IPR004111">
    <property type="entry name" value="Repressor_TetR_C"/>
</dbReference>
<gene>
    <name evidence="6" type="ORF">D5H75_25080</name>
</gene>
<evidence type="ECO:0000256" key="2">
    <source>
        <dbReference type="ARBA" id="ARBA00023125"/>
    </source>
</evidence>
<dbReference type="GO" id="GO:0000976">
    <property type="term" value="F:transcription cis-regulatory region binding"/>
    <property type="evidence" value="ECO:0007669"/>
    <property type="project" value="TreeGrafter"/>
</dbReference>
<keyword evidence="3" id="KW-0804">Transcription</keyword>
<dbReference type="InterPro" id="IPR001647">
    <property type="entry name" value="HTH_TetR"/>
</dbReference>
<evidence type="ECO:0000256" key="1">
    <source>
        <dbReference type="ARBA" id="ARBA00023015"/>
    </source>
</evidence>
<dbReference type="PANTHER" id="PTHR30055:SF151">
    <property type="entry name" value="TRANSCRIPTIONAL REGULATORY PROTEIN"/>
    <property type="match status" value="1"/>
</dbReference>
<dbReference type="Gene3D" id="1.10.357.10">
    <property type="entry name" value="Tetracycline Repressor, domain 2"/>
    <property type="match status" value="1"/>
</dbReference>
<organism evidence="6 7">
    <name type="scientific">Bailinhaonella thermotolerans</name>
    <dbReference type="NCBI Taxonomy" id="1070861"/>
    <lineage>
        <taxon>Bacteria</taxon>
        <taxon>Bacillati</taxon>
        <taxon>Actinomycetota</taxon>
        <taxon>Actinomycetes</taxon>
        <taxon>Streptosporangiales</taxon>
        <taxon>Streptosporangiaceae</taxon>
        <taxon>Bailinhaonella</taxon>
    </lineage>
</organism>
<dbReference type="InterPro" id="IPR050109">
    <property type="entry name" value="HTH-type_TetR-like_transc_reg"/>
</dbReference>
<keyword evidence="1" id="KW-0805">Transcription regulation</keyword>
<evidence type="ECO:0000256" key="4">
    <source>
        <dbReference type="PROSITE-ProRule" id="PRU00335"/>
    </source>
</evidence>
<comment type="caution">
    <text evidence="6">The sequence shown here is derived from an EMBL/GenBank/DDBJ whole genome shotgun (WGS) entry which is preliminary data.</text>
</comment>
<dbReference type="InterPro" id="IPR009057">
    <property type="entry name" value="Homeodomain-like_sf"/>
</dbReference>
<evidence type="ECO:0000313" key="7">
    <source>
        <dbReference type="Proteomes" id="UP000265768"/>
    </source>
</evidence>
<accession>A0A3A4AF24</accession>
<sequence>MAVFAGQGDTARSMELLWRGAGPARTAPGPKPGLSVEAIVEAGVAVADEEGLAALSMRAVGQRLGRTGMALYTYVPGKNELLDLMYDRVLGELPGEYDLAAGWRAALTAWARDLREFYLRHPWVLQLSQARPVLGPNEYRMLETLVAVLRGTGLGPAGLRPIVATLFNVVAGAARTTAEARQAGRATGVSDEDWWNARTGLLQELEPAFPERFPGVVWLESGAQAPPPAEDGTPYLEHQAARAFQAGLALVLDGIEAAVRRGGG</sequence>
<dbReference type="Pfam" id="PF00440">
    <property type="entry name" value="TetR_N"/>
    <property type="match status" value="1"/>
</dbReference>
<dbReference type="GO" id="GO:0045892">
    <property type="term" value="P:negative regulation of DNA-templated transcription"/>
    <property type="evidence" value="ECO:0007669"/>
    <property type="project" value="InterPro"/>
</dbReference>
<dbReference type="GO" id="GO:0003700">
    <property type="term" value="F:DNA-binding transcription factor activity"/>
    <property type="evidence" value="ECO:0007669"/>
    <property type="project" value="TreeGrafter"/>
</dbReference>
<dbReference type="PROSITE" id="PS50977">
    <property type="entry name" value="HTH_TETR_2"/>
    <property type="match status" value="1"/>
</dbReference>
<evidence type="ECO:0000259" key="5">
    <source>
        <dbReference type="PROSITE" id="PS50977"/>
    </source>
</evidence>
<dbReference type="AlphaFoldDB" id="A0A3A4AF24"/>
<reference evidence="6 7" key="1">
    <citation type="submission" date="2018-09" db="EMBL/GenBank/DDBJ databases">
        <title>YIM 75507 draft genome.</title>
        <authorList>
            <person name="Tang S."/>
            <person name="Feng Y."/>
        </authorList>
    </citation>
    <scope>NUCLEOTIDE SEQUENCE [LARGE SCALE GENOMIC DNA]</scope>
    <source>
        <strain evidence="6 7">YIM 75507</strain>
    </source>
</reference>
<name>A0A3A4AF24_9ACTN</name>
<dbReference type="OrthoDB" id="2570341at2"/>
<feature type="domain" description="HTH tetR-type" evidence="5">
    <location>
        <begin position="33"/>
        <end position="93"/>
    </location>
</feature>
<dbReference type="Pfam" id="PF02909">
    <property type="entry name" value="TetR_C_1"/>
    <property type="match status" value="1"/>
</dbReference>
<proteinExistence type="predicted"/>
<keyword evidence="2 4" id="KW-0238">DNA-binding</keyword>